<evidence type="ECO:0000313" key="9">
    <source>
        <dbReference type="EMBL" id="VDD85781.1"/>
    </source>
</evidence>
<dbReference type="PROSITE" id="PS00893">
    <property type="entry name" value="NUDIX_BOX"/>
    <property type="match status" value="1"/>
</dbReference>
<dbReference type="GO" id="GO:0010945">
    <property type="term" value="F:coenzyme A diphosphatase activity"/>
    <property type="evidence" value="ECO:0007669"/>
    <property type="project" value="InterPro"/>
</dbReference>
<evidence type="ECO:0000256" key="7">
    <source>
        <dbReference type="ARBA" id="ARBA00023211"/>
    </source>
</evidence>
<dbReference type="Gene3D" id="3.90.79.10">
    <property type="entry name" value="Nucleoside Triphosphate Pyrophosphohydrolase"/>
    <property type="match status" value="1"/>
</dbReference>
<accession>A0A0N4UUX6</accession>
<evidence type="ECO:0000256" key="6">
    <source>
        <dbReference type="ARBA" id="ARBA00022842"/>
    </source>
</evidence>
<dbReference type="OrthoDB" id="10262892at2759"/>
<keyword evidence="7" id="KW-0464">Manganese</keyword>
<dbReference type="Pfam" id="PF00293">
    <property type="entry name" value="NUDIX"/>
    <property type="match status" value="1"/>
</dbReference>
<keyword evidence="4" id="KW-0479">Metal-binding</keyword>
<evidence type="ECO:0000256" key="4">
    <source>
        <dbReference type="ARBA" id="ARBA00022723"/>
    </source>
</evidence>
<feature type="domain" description="Nudix hydrolase" evidence="8">
    <location>
        <begin position="12"/>
        <end position="146"/>
    </location>
</feature>
<dbReference type="EMBL" id="UXUI01007150">
    <property type="protein sequence ID" value="VDD85781.1"/>
    <property type="molecule type" value="Genomic_DNA"/>
</dbReference>
<keyword evidence="10" id="KW-1185">Reference proteome</keyword>
<dbReference type="AlphaFoldDB" id="A0A0N4UUX6"/>
<reference evidence="11" key="1">
    <citation type="submission" date="2017-02" db="UniProtKB">
        <authorList>
            <consortium name="WormBaseParasite"/>
        </authorList>
    </citation>
    <scope>IDENTIFICATION</scope>
</reference>
<dbReference type="PANTHER" id="PTHR12992">
    <property type="entry name" value="NUDIX HYDROLASE"/>
    <property type="match status" value="1"/>
</dbReference>
<proteinExistence type="inferred from homology"/>
<sequence length="152" mass="17217">MPTIERTFKATNSSCAVLIPLINIRCQPCMLFTQRALLLRNYRGAVCFPGGKLKPDENPEQGALRESYEEIGLDTSKVDIWGKLNPVYNADLKCHVTPVVGMLRNVNLNNLKAQFSEVRTIFVVTVNELCSKKVYAKFKKGSIFRLLHQMIK</sequence>
<gene>
    <name evidence="9" type="ORF">EVEC_LOCUS924</name>
</gene>
<name>A0A0N4UUX6_ENTVE</name>
<evidence type="ECO:0000256" key="1">
    <source>
        <dbReference type="ARBA" id="ARBA00001936"/>
    </source>
</evidence>
<evidence type="ECO:0000313" key="10">
    <source>
        <dbReference type="Proteomes" id="UP000274131"/>
    </source>
</evidence>
<keyword evidence="5" id="KW-0378">Hydrolase</keyword>
<evidence type="ECO:0000259" key="8">
    <source>
        <dbReference type="PROSITE" id="PS51462"/>
    </source>
</evidence>
<dbReference type="Proteomes" id="UP000274131">
    <property type="component" value="Unassembled WGS sequence"/>
</dbReference>
<dbReference type="GO" id="GO:0000287">
    <property type="term" value="F:magnesium ion binding"/>
    <property type="evidence" value="ECO:0007669"/>
    <property type="project" value="InterPro"/>
</dbReference>
<dbReference type="CDD" id="cd03426">
    <property type="entry name" value="NUDIX_CoAse_Nudt7"/>
    <property type="match status" value="1"/>
</dbReference>
<dbReference type="GO" id="GO:0009132">
    <property type="term" value="P:nucleoside diphosphate metabolic process"/>
    <property type="evidence" value="ECO:0007669"/>
    <property type="project" value="InterPro"/>
</dbReference>
<evidence type="ECO:0000256" key="3">
    <source>
        <dbReference type="ARBA" id="ARBA00006506"/>
    </source>
</evidence>
<reference evidence="9 10" key="2">
    <citation type="submission" date="2018-10" db="EMBL/GenBank/DDBJ databases">
        <authorList>
            <consortium name="Pathogen Informatics"/>
        </authorList>
    </citation>
    <scope>NUCLEOTIDE SEQUENCE [LARGE SCALE GENOMIC DNA]</scope>
</reference>
<keyword evidence="6" id="KW-0460">Magnesium</keyword>
<dbReference type="PROSITE" id="PS01293">
    <property type="entry name" value="NUDIX_COA"/>
    <property type="match status" value="1"/>
</dbReference>
<dbReference type="InterPro" id="IPR000059">
    <property type="entry name" value="NUDIX_hydrolase_NudL_CS"/>
</dbReference>
<evidence type="ECO:0000256" key="2">
    <source>
        <dbReference type="ARBA" id="ARBA00001946"/>
    </source>
</evidence>
<protein>
    <submittedName>
        <fullName evidence="11">Nudix hydrolase domain-containing protein</fullName>
    </submittedName>
</protein>
<organism evidence="11">
    <name type="scientific">Enterobius vermicularis</name>
    <name type="common">Human pinworm</name>
    <dbReference type="NCBI Taxonomy" id="51028"/>
    <lineage>
        <taxon>Eukaryota</taxon>
        <taxon>Metazoa</taxon>
        <taxon>Ecdysozoa</taxon>
        <taxon>Nematoda</taxon>
        <taxon>Chromadorea</taxon>
        <taxon>Rhabditida</taxon>
        <taxon>Spirurina</taxon>
        <taxon>Oxyuridomorpha</taxon>
        <taxon>Oxyuroidea</taxon>
        <taxon>Oxyuridae</taxon>
        <taxon>Enterobius</taxon>
    </lineage>
</organism>
<dbReference type="InterPro" id="IPR015797">
    <property type="entry name" value="NUDIX_hydrolase-like_dom_sf"/>
</dbReference>
<evidence type="ECO:0000256" key="5">
    <source>
        <dbReference type="ARBA" id="ARBA00022801"/>
    </source>
</evidence>
<comment type="cofactor">
    <cofactor evidence="1">
        <name>Mn(2+)</name>
        <dbReference type="ChEBI" id="CHEBI:29035"/>
    </cofactor>
</comment>
<dbReference type="InterPro" id="IPR045121">
    <property type="entry name" value="CoAse"/>
</dbReference>
<evidence type="ECO:0000313" key="11">
    <source>
        <dbReference type="WBParaSite" id="EVEC_0000121601-mRNA-1"/>
    </source>
</evidence>
<dbReference type="PANTHER" id="PTHR12992:SF11">
    <property type="entry name" value="MITOCHONDRIAL COENZYME A DIPHOSPHATASE NUDT8"/>
    <property type="match status" value="1"/>
</dbReference>
<dbReference type="PROSITE" id="PS51462">
    <property type="entry name" value="NUDIX"/>
    <property type="match status" value="1"/>
</dbReference>
<dbReference type="InterPro" id="IPR020084">
    <property type="entry name" value="NUDIX_hydrolase_CS"/>
</dbReference>
<dbReference type="GO" id="GO:0030145">
    <property type="term" value="F:manganese ion binding"/>
    <property type="evidence" value="ECO:0007669"/>
    <property type="project" value="InterPro"/>
</dbReference>
<dbReference type="SUPFAM" id="SSF55811">
    <property type="entry name" value="Nudix"/>
    <property type="match status" value="1"/>
</dbReference>
<dbReference type="WBParaSite" id="EVEC_0000121601-mRNA-1">
    <property type="protein sequence ID" value="EVEC_0000121601-mRNA-1"/>
    <property type="gene ID" value="EVEC_0000121601"/>
</dbReference>
<dbReference type="InterPro" id="IPR000086">
    <property type="entry name" value="NUDIX_hydrolase_dom"/>
</dbReference>
<comment type="cofactor">
    <cofactor evidence="2">
        <name>Mg(2+)</name>
        <dbReference type="ChEBI" id="CHEBI:18420"/>
    </cofactor>
</comment>
<comment type="similarity">
    <text evidence="3">Belongs to the Nudix hydrolase family. PCD1 subfamily.</text>
</comment>
<dbReference type="STRING" id="51028.A0A0N4UUX6"/>